<dbReference type="PANTHER" id="PTHR43464">
    <property type="entry name" value="METHYLTRANSFERASE"/>
    <property type="match status" value="1"/>
</dbReference>
<dbReference type="EMBL" id="CP012839">
    <property type="protein sequence ID" value="ARC53464.1"/>
    <property type="molecule type" value="Genomic_DNA"/>
</dbReference>
<reference evidence="6 7" key="1">
    <citation type="submission" date="2015-10" db="EMBL/GenBank/DDBJ databases">
        <title>Survey of human and primate louse endosymbionts.</title>
        <authorList>
            <person name="Boyd B.M."/>
        </authorList>
    </citation>
    <scope>NUCLEOTIDE SEQUENCE [LARGE SCALE GENOMIC DNA]</scope>
    <source>
        <strain evidence="6 7">PTSK</strain>
    </source>
</reference>
<evidence type="ECO:0000313" key="6">
    <source>
        <dbReference type="EMBL" id="ARC53464.1"/>
    </source>
</evidence>
<dbReference type="EC" id="2.1.1.64" evidence="6"/>
<organism evidence="6 7">
    <name type="scientific">Candidatus Riesia pediculischaeffi</name>
    <dbReference type="NCBI Taxonomy" id="428411"/>
    <lineage>
        <taxon>Bacteria</taxon>
        <taxon>Pseudomonadati</taxon>
        <taxon>Pseudomonadota</taxon>
        <taxon>Gammaproteobacteria</taxon>
        <taxon>Enterobacterales</taxon>
        <taxon>Enterobacteriaceae</taxon>
        <taxon>Candidatus Riesia</taxon>
    </lineage>
</organism>
<dbReference type="Gene3D" id="3.40.50.150">
    <property type="entry name" value="Vaccinia Virus protein VP39"/>
    <property type="match status" value="1"/>
</dbReference>
<dbReference type="PANTHER" id="PTHR43464:SF19">
    <property type="entry name" value="UBIQUINONE BIOSYNTHESIS O-METHYLTRANSFERASE, MITOCHONDRIAL"/>
    <property type="match status" value="1"/>
</dbReference>
<keyword evidence="1 6" id="KW-0489">Methyltransferase</keyword>
<evidence type="ECO:0000313" key="7">
    <source>
        <dbReference type="Proteomes" id="UP000242793"/>
    </source>
</evidence>
<dbReference type="InterPro" id="IPR029063">
    <property type="entry name" value="SAM-dependent_MTases_sf"/>
</dbReference>
<dbReference type="STRING" id="428411.AOQ87_02310"/>
<feature type="domain" description="Methyltransferase type 11" evidence="5">
    <location>
        <begin position="61"/>
        <end position="157"/>
    </location>
</feature>
<name>A0A1V0HKW7_9ENTR</name>
<evidence type="ECO:0000256" key="1">
    <source>
        <dbReference type="ARBA" id="ARBA00022603"/>
    </source>
</evidence>
<dbReference type="SUPFAM" id="SSF53335">
    <property type="entry name" value="S-adenosyl-L-methionine-dependent methyltransferases"/>
    <property type="match status" value="1"/>
</dbReference>
<evidence type="ECO:0000256" key="2">
    <source>
        <dbReference type="ARBA" id="ARBA00022679"/>
    </source>
</evidence>
<dbReference type="InterPro" id="IPR010233">
    <property type="entry name" value="UbiG_MeTrfase"/>
</dbReference>
<dbReference type="Proteomes" id="UP000242793">
    <property type="component" value="Chromosome"/>
</dbReference>
<evidence type="ECO:0000259" key="5">
    <source>
        <dbReference type="Pfam" id="PF08241"/>
    </source>
</evidence>
<dbReference type="AlphaFoldDB" id="A0A1V0HKW7"/>
<dbReference type="GO" id="GO:0010420">
    <property type="term" value="F:polyprenyldihydroxybenzoate methyltransferase activity"/>
    <property type="evidence" value="ECO:0007669"/>
    <property type="project" value="InterPro"/>
</dbReference>
<dbReference type="RefSeq" id="WP_080626656.1">
    <property type="nucleotide sequence ID" value="NZ_CP012839.1"/>
</dbReference>
<dbReference type="CDD" id="cd02440">
    <property type="entry name" value="AdoMet_MTases"/>
    <property type="match status" value="1"/>
</dbReference>
<gene>
    <name evidence="6" type="ORF">AOQ87_02310</name>
</gene>
<evidence type="ECO:0000256" key="4">
    <source>
        <dbReference type="ARBA" id="ARBA00022691"/>
    </source>
</evidence>
<dbReference type="GO" id="GO:0032259">
    <property type="term" value="P:methylation"/>
    <property type="evidence" value="ECO:0007669"/>
    <property type="project" value="UniProtKB-KW"/>
</dbReference>
<accession>A0A1V0HKW7</accession>
<keyword evidence="6" id="KW-0830">Ubiquinone</keyword>
<keyword evidence="4" id="KW-0949">S-adenosyl-L-methionine</keyword>
<sequence length="240" mass="28098">MFRNKTSYEENVNFDEVKIFDDSCRDFYKKTGMYFFLYKINTLRLKFISNYCNGFFGKKILDIGCGGGILTESMFKKGGIVTGIDVSKKMLKVARLQAIEKKMKIKYLLETAEQHSKNNAHKYDIITCMEVLEHVPKPKSIVLSCDKLIKKGGHVFFSTINRNIKSWVSLIFFAEKVLNIFPRNTHKINKFILPCELLGWIDQTNMREKHITGLGYNFFLNKFYFRKSLDINYIIHVVSY</sequence>
<dbReference type="KEGG" id="rped:AOQ87_02310"/>
<keyword evidence="2 6" id="KW-0808">Transferase</keyword>
<dbReference type="Pfam" id="PF08241">
    <property type="entry name" value="Methyltransf_11"/>
    <property type="match status" value="1"/>
</dbReference>
<proteinExistence type="predicted"/>
<keyword evidence="7" id="KW-1185">Reference proteome</keyword>
<dbReference type="NCBIfam" id="TIGR01983">
    <property type="entry name" value="UbiG"/>
    <property type="match status" value="1"/>
</dbReference>
<dbReference type="InterPro" id="IPR013216">
    <property type="entry name" value="Methyltransf_11"/>
</dbReference>
<dbReference type="GO" id="GO:0061542">
    <property type="term" value="F:3-demethylubiquinol 3-O-methyltransferase activity"/>
    <property type="evidence" value="ECO:0007669"/>
    <property type="project" value="UniProtKB-EC"/>
</dbReference>
<keyword evidence="3" id="KW-0831">Ubiquinone biosynthesis</keyword>
<evidence type="ECO:0000256" key="3">
    <source>
        <dbReference type="ARBA" id="ARBA00022688"/>
    </source>
</evidence>
<protein>
    <submittedName>
        <fullName evidence="6">3-demethylubiquinone-9 3-methyltransferase</fullName>
        <ecNumber evidence="6">2.1.1.64</ecNumber>
    </submittedName>
</protein>